<dbReference type="AlphaFoldDB" id="A0A3T0I2D5"/>
<organism evidence="1 2">
    <name type="scientific">Neobacillus mesonae</name>
    <dbReference type="NCBI Taxonomy" id="1193713"/>
    <lineage>
        <taxon>Bacteria</taxon>
        <taxon>Bacillati</taxon>
        <taxon>Bacillota</taxon>
        <taxon>Bacilli</taxon>
        <taxon>Bacillales</taxon>
        <taxon>Bacillaceae</taxon>
        <taxon>Neobacillus</taxon>
    </lineage>
</organism>
<gene>
    <name evidence="1" type="ORF">CHR53_20715</name>
</gene>
<dbReference type="Proteomes" id="UP000282892">
    <property type="component" value="Chromosome"/>
</dbReference>
<evidence type="ECO:0000313" key="2">
    <source>
        <dbReference type="Proteomes" id="UP000282892"/>
    </source>
</evidence>
<sequence>MPKKEENLYFRLMEAGCIARNGEKIDILVNGRGGALTEKKNRLIFWSMVKRFITRKEENVASVVNWLGYLYNLGEKHLIKDADFLFKE</sequence>
<evidence type="ECO:0000313" key="1">
    <source>
        <dbReference type="EMBL" id="AZU63493.1"/>
    </source>
</evidence>
<dbReference type="EMBL" id="CP022572">
    <property type="protein sequence ID" value="AZU63493.1"/>
    <property type="molecule type" value="Genomic_DNA"/>
</dbReference>
<name>A0A3T0I2D5_9BACI</name>
<protein>
    <submittedName>
        <fullName evidence="1">Uncharacterized protein</fullName>
    </submittedName>
</protein>
<proteinExistence type="predicted"/>
<accession>A0A3T0I2D5</accession>
<dbReference type="KEGG" id="nmk:CHR53_20715"/>
<keyword evidence="2" id="KW-1185">Reference proteome</keyword>
<reference evidence="1 2" key="1">
    <citation type="submission" date="2017-07" db="EMBL/GenBank/DDBJ databases">
        <title>The complete genome sequence of Bacillus mesonae strain H20-5, an efficient strain improving plant abiotic stress resistance.</title>
        <authorList>
            <person name="Kim S.Y."/>
            <person name="Song H."/>
            <person name="Sang M.K."/>
            <person name="Weon H.-Y."/>
            <person name="Song J."/>
        </authorList>
    </citation>
    <scope>NUCLEOTIDE SEQUENCE [LARGE SCALE GENOMIC DNA]</scope>
    <source>
        <strain evidence="1 2">H20-5</strain>
    </source>
</reference>